<reference evidence="6 7" key="1">
    <citation type="submission" date="2009-10" db="EMBL/GenBank/DDBJ databases">
        <title>Complete sequence of chromosome of Ammonifex degensii KC4.</title>
        <authorList>
            <consortium name="US DOE Joint Genome Institute"/>
            <person name="Kerfeld C."/>
            <person name="Goodner B."/>
            <person name="Huber H."/>
            <person name="Stetter K."/>
            <person name="Lucas S."/>
            <person name="Copeland A."/>
            <person name="Lapidus A."/>
            <person name="Glavina del Rio T."/>
            <person name="Dalin E."/>
            <person name="Tice H."/>
            <person name="Bruce D."/>
            <person name="Goodwin L."/>
            <person name="Pitluck S."/>
            <person name="Saunders E."/>
            <person name="Brettin T."/>
            <person name="Detter J.C."/>
            <person name="Han C."/>
            <person name="Larimer F."/>
            <person name="Land M."/>
            <person name="Hauser L."/>
            <person name="Kyrpides N."/>
            <person name="Ovchinnikova G."/>
            <person name="Richardson P."/>
        </authorList>
    </citation>
    <scope>NUCLEOTIDE SEQUENCE [LARGE SCALE GENOMIC DNA]</scope>
    <source>
        <strain evidence="7">DSM 10501 / KC4</strain>
    </source>
</reference>
<dbReference type="InterPro" id="IPR027413">
    <property type="entry name" value="GROEL-like_equatorial_sf"/>
</dbReference>
<dbReference type="eggNOG" id="COG0459">
    <property type="taxonomic scope" value="Bacteria"/>
</dbReference>
<dbReference type="InterPro" id="IPR017998">
    <property type="entry name" value="Chaperone_TCP-1"/>
</dbReference>
<evidence type="ECO:0000256" key="3">
    <source>
        <dbReference type="ARBA" id="ARBA00022741"/>
    </source>
</evidence>
<dbReference type="GO" id="GO:0005524">
    <property type="term" value="F:ATP binding"/>
    <property type="evidence" value="ECO:0007669"/>
    <property type="project" value="UniProtKB-KW"/>
</dbReference>
<dbReference type="EMBL" id="CP001785">
    <property type="protein sequence ID" value="ACX51753.1"/>
    <property type="molecule type" value="Genomic_DNA"/>
</dbReference>
<dbReference type="GO" id="GO:0016887">
    <property type="term" value="F:ATP hydrolysis activity"/>
    <property type="evidence" value="ECO:0007669"/>
    <property type="project" value="InterPro"/>
</dbReference>
<evidence type="ECO:0000313" key="6">
    <source>
        <dbReference type="EMBL" id="ACX51753.1"/>
    </source>
</evidence>
<dbReference type="PROSITE" id="PS00995">
    <property type="entry name" value="TCP1_3"/>
    <property type="match status" value="1"/>
</dbReference>
<dbReference type="KEGG" id="adg:Adeg_0605"/>
<keyword evidence="3" id="KW-0547">Nucleotide-binding</keyword>
<evidence type="ECO:0000256" key="1">
    <source>
        <dbReference type="ARBA" id="ARBA00006607"/>
    </source>
</evidence>
<name>C9RBX6_AMMDK</name>
<evidence type="ECO:0000256" key="2">
    <source>
        <dbReference type="ARBA" id="ARBA00008020"/>
    </source>
</evidence>
<dbReference type="InterPro" id="IPR002194">
    <property type="entry name" value="Chaperonin_TCP-1_CS"/>
</dbReference>
<organism evidence="6 7">
    <name type="scientific">Ammonifex degensii (strain DSM 10501 / KC4)</name>
    <dbReference type="NCBI Taxonomy" id="429009"/>
    <lineage>
        <taxon>Bacteria</taxon>
        <taxon>Bacillati</taxon>
        <taxon>Bacillota</taxon>
        <taxon>Clostridia</taxon>
        <taxon>Thermoanaerobacterales</taxon>
        <taxon>Thermoanaerobacteraceae</taxon>
        <taxon>Ammonifex</taxon>
    </lineage>
</organism>
<evidence type="ECO:0000256" key="5">
    <source>
        <dbReference type="ARBA" id="ARBA00023186"/>
    </source>
</evidence>
<comment type="similarity">
    <text evidence="2">Belongs to the TCP-1 chaperonin family.</text>
</comment>
<dbReference type="Gene3D" id="1.10.560.10">
    <property type="entry name" value="GroEL-like equatorial domain"/>
    <property type="match status" value="1"/>
</dbReference>
<accession>C9RBX6</accession>
<dbReference type="PRINTS" id="PR00304">
    <property type="entry name" value="TCOMPLEXTCP1"/>
</dbReference>
<comment type="similarity">
    <text evidence="1">Belongs to the chaperonin (HSP60) family.</text>
</comment>
<dbReference type="OrthoDB" id="2379282at2"/>
<keyword evidence="5" id="KW-0143">Chaperone</keyword>
<sequence length="524" mass="55630">MSLKSQASAGSEVNERLAALISNANAVRAIAAAVEGTLGPKGLDTMLVDRFGEVVITNDGVTILTTMEATHPAAKMVINVAKAQEEEVGDGTTTTTVMAGAMVGTGLELVLKGVPVARVIEGLRKGLQFALEALAAKALPLDGLEDPRLYQVALIAGRGHEDIASLVVEAARLVGEDELRRPAFKLADIVVAEEGAENQVFRGVIISKSRLNRQMPERLEKVRVLVVDDALEPEEIEEEALRTEAGFARYLALQEEFKRNLKKLIDLGVGLVLVDRGVADIAEEILTDAGIMVVQRVLNRELRRAAEHTGAKPIKRTGLKKSPEELERYLGWAEEVFEEEKLEKVFLRGGGKPMATIVVGAATAEVVGERERIAKDAAAAVQAAIRGGVVPGGGSVELAVAREVERRKSEVRGMAAYGVDCVVEALKRPLAQIVANAGFNPLEKIGDVIAAQAASGKDSLGIDCDTGEIKDMVEAGVLDPAPVKRHALKAAGEIAEAILRIDTIIRKKEDKPESGEGSKDGGAG</sequence>
<dbReference type="SUPFAM" id="SSF52029">
    <property type="entry name" value="GroEL apical domain-like"/>
    <property type="match status" value="1"/>
</dbReference>
<dbReference type="SUPFAM" id="SSF48592">
    <property type="entry name" value="GroEL equatorial domain-like"/>
    <property type="match status" value="1"/>
</dbReference>
<dbReference type="STRING" id="429009.Adeg_0605"/>
<dbReference type="Proteomes" id="UP000002620">
    <property type="component" value="Chromosome"/>
</dbReference>
<proteinExistence type="inferred from homology"/>
<dbReference type="HOGENOM" id="CLU_008891_7_3_9"/>
<dbReference type="Gene3D" id="3.50.7.10">
    <property type="entry name" value="GroEL"/>
    <property type="match status" value="1"/>
</dbReference>
<dbReference type="RefSeq" id="WP_015738631.1">
    <property type="nucleotide sequence ID" value="NC_013385.1"/>
</dbReference>
<protein>
    <submittedName>
        <fullName evidence="6">Chaperonin Cpn60/TCP-1</fullName>
    </submittedName>
</protein>
<dbReference type="InterPro" id="IPR027409">
    <property type="entry name" value="GroEL-like_apical_dom_sf"/>
</dbReference>
<dbReference type="GO" id="GO:0140662">
    <property type="term" value="F:ATP-dependent protein folding chaperone"/>
    <property type="evidence" value="ECO:0007669"/>
    <property type="project" value="InterPro"/>
</dbReference>
<dbReference type="InterPro" id="IPR027410">
    <property type="entry name" value="TCP-1-like_intermed_sf"/>
</dbReference>
<dbReference type="AlphaFoldDB" id="C9RBX6"/>
<keyword evidence="7" id="KW-1185">Reference proteome</keyword>
<dbReference type="PANTHER" id="PTHR11353">
    <property type="entry name" value="CHAPERONIN"/>
    <property type="match status" value="1"/>
</dbReference>
<dbReference type="Gene3D" id="3.30.260.10">
    <property type="entry name" value="TCP-1-like chaperonin intermediate domain"/>
    <property type="match status" value="1"/>
</dbReference>
<dbReference type="Pfam" id="PF00118">
    <property type="entry name" value="Cpn60_TCP1"/>
    <property type="match status" value="1"/>
</dbReference>
<dbReference type="InterPro" id="IPR002423">
    <property type="entry name" value="Cpn60/GroEL/TCP-1"/>
</dbReference>
<keyword evidence="4" id="KW-0067">ATP-binding</keyword>
<evidence type="ECO:0000313" key="7">
    <source>
        <dbReference type="Proteomes" id="UP000002620"/>
    </source>
</evidence>
<evidence type="ECO:0000256" key="4">
    <source>
        <dbReference type="ARBA" id="ARBA00022840"/>
    </source>
</evidence>
<dbReference type="GO" id="GO:0051082">
    <property type="term" value="F:unfolded protein binding"/>
    <property type="evidence" value="ECO:0007669"/>
    <property type="project" value="InterPro"/>
</dbReference>
<gene>
    <name evidence="6" type="ordered locus">Adeg_0605</name>
</gene>